<dbReference type="Pfam" id="PF01022">
    <property type="entry name" value="HTH_5"/>
    <property type="match status" value="1"/>
</dbReference>
<dbReference type="PANTHER" id="PTHR43132">
    <property type="entry name" value="ARSENICAL RESISTANCE OPERON REPRESSOR ARSR-RELATED"/>
    <property type="match status" value="1"/>
</dbReference>
<keyword evidence="2" id="KW-0238">DNA-binding</keyword>
<dbReference type="InterPro" id="IPR051011">
    <property type="entry name" value="Metal_resp_trans_reg"/>
</dbReference>
<dbReference type="GO" id="GO:0003700">
    <property type="term" value="F:DNA-binding transcription factor activity"/>
    <property type="evidence" value="ECO:0007669"/>
    <property type="project" value="InterPro"/>
</dbReference>
<evidence type="ECO:0000256" key="1">
    <source>
        <dbReference type="ARBA" id="ARBA00023015"/>
    </source>
</evidence>
<dbReference type="InterPro" id="IPR001845">
    <property type="entry name" value="HTH_ArsR_DNA-bd_dom"/>
</dbReference>
<dbReference type="EMBL" id="VIWP01000011">
    <property type="protein sequence ID" value="TWF47524.1"/>
    <property type="molecule type" value="Genomic_DNA"/>
</dbReference>
<keyword evidence="3" id="KW-0804">Transcription</keyword>
<evidence type="ECO:0000259" key="4">
    <source>
        <dbReference type="PROSITE" id="PS50987"/>
    </source>
</evidence>
<name>A0A561QAY7_9HYPH</name>
<feature type="domain" description="HTH arsR-type" evidence="4">
    <location>
        <begin position="4"/>
        <end position="98"/>
    </location>
</feature>
<comment type="caution">
    <text evidence="5">The sequence shown here is derived from an EMBL/GenBank/DDBJ whole genome shotgun (WGS) entry which is preliminary data.</text>
</comment>
<dbReference type="PROSITE" id="PS50987">
    <property type="entry name" value="HTH_ARSR_2"/>
    <property type="match status" value="1"/>
</dbReference>
<dbReference type="AlphaFoldDB" id="A0A561QAY7"/>
<dbReference type="InterPro" id="IPR036390">
    <property type="entry name" value="WH_DNA-bd_sf"/>
</dbReference>
<sequence length="99" mass="11551">MTRHYTFNITDAARLLDVMSNEVRLKVLKILVDREIDVGELSKQIDIAQSAMSQHLRKLRDARLVDVRRSGQFVFYSCKHEIVRRVLEILAEISRGEHC</sequence>
<dbReference type="CDD" id="cd00090">
    <property type="entry name" value="HTH_ARSR"/>
    <property type="match status" value="1"/>
</dbReference>
<accession>A0A561QAY7</accession>
<reference evidence="5 6" key="1">
    <citation type="submission" date="2019-06" db="EMBL/GenBank/DDBJ databases">
        <title>Sorghum-associated microbial communities from plants grown in Nebraska, USA.</title>
        <authorList>
            <person name="Schachtman D."/>
        </authorList>
    </citation>
    <scope>NUCLEOTIDE SEQUENCE [LARGE SCALE GENOMIC DNA]</scope>
    <source>
        <strain evidence="5 6">1225</strain>
    </source>
</reference>
<dbReference type="SMART" id="SM00418">
    <property type="entry name" value="HTH_ARSR"/>
    <property type="match status" value="1"/>
</dbReference>
<evidence type="ECO:0000313" key="5">
    <source>
        <dbReference type="EMBL" id="TWF47524.1"/>
    </source>
</evidence>
<keyword evidence="1" id="KW-0805">Transcription regulation</keyword>
<keyword evidence="6" id="KW-1185">Reference proteome</keyword>
<dbReference type="Proteomes" id="UP000320653">
    <property type="component" value="Unassembled WGS sequence"/>
</dbReference>
<dbReference type="NCBIfam" id="NF033788">
    <property type="entry name" value="HTH_metalloreg"/>
    <property type="match status" value="1"/>
</dbReference>
<evidence type="ECO:0000256" key="2">
    <source>
        <dbReference type="ARBA" id="ARBA00023125"/>
    </source>
</evidence>
<dbReference type="InterPro" id="IPR036388">
    <property type="entry name" value="WH-like_DNA-bd_sf"/>
</dbReference>
<dbReference type="InterPro" id="IPR011991">
    <property type="entry name" value="ArsR-like_HTH"/>
</dbReference>
<dbReference type="SUPFAM" id="SSF46785">
    <property type="entry name" value="Winged helix' DNA-binding domain"/>
    <property type="match status" value="1"/>
</dbReference>
<dbReference type="OrthoDB" id="194599at2"/>
<evidence type="ECO:0000256" key="3">
    <source>
        <dbReference type="ARBA" id="ARBA00023163"/>
    </source>
</evidence>
<gene>
    <name evidence="5" type="ORF">FHW37_11125</name>
</gene>
<dbReference type="PRINTS" id="PR00778">
    <property type="entry name" value="HTHARSR"/>
</dbReference>
<dbReference type="GO" id="GO:0003677">
    <property type="term" value="F:DNA binding"/>
    <property type="evidence" value="ECO:0007669"/>
    <property type="project" value="UniProtKB-KW"/>
</dbReference>
<dbReference type="Gene3D" id="1.10.10.10">
    <property type="entry name" value="Winged helix-like DNA-binding domain superfamily/Winged helix DNA-binding domain"/>
    <property type="match status" value="1"/>
</dbReference>
<dbReference type="RefSeq" id="WP_145642290.1">
    <property type="nucleotide sequence ID" value="NZ_VIWP01000011.1"/>
</dbReference>
<dbReference type="PANTHER" id="PTHR43132:SF2">
    <property type="entry name" value="ARSENICAL RESISTANCE OPERON REPRESSOR ARSR-RELATED"/>
    <property type="match status" value="1"/>
</dbReference>
<protein>
    <submittedName>
        <fullName evidence="5">ArsR family transcriptional regulator</fullName>
    </submittedName>
</protein>
<proteinExistence type="predicted"/>
<evidence type="ECO:0000313" key="6">
    <source>
        <dbReference type="Proteomes" id="UP000320653"/>
    </source>
</evidence>
<organism evidence="5 6">
    <name type="scientific">Neorhizobium alkalisoli</name>
    <dbReference type="NCBI Taxonomy" id="528178"/>
    <lineage>
        <taxon>Bacteria</taxon>
        <taxon>Pseudomonadati</taxon>
        <taxon>Pseudomonadota</taxon>
        <taxon>Alphaproteobacteria</taxon>
        <taxon>Hyphomicrobiales</taxon>
        <taxon>Rhizobiaceae</taxon>
        <taxon>Rhizobium/Agrobacterium group</taxon>
        <taxon>Neorhizobium</taxon>
    </lineage>
</organism>